<feature type="domain" description="NAD-dependent epimerase/dehydratase" evidence="4">
    <location>
        <begin position="5"/>
        <end position="179"/>
    </location>
</feature>
<keyword evidence="3" id="KW-0520">NAD</keyword>
<evidence type="ECO:0000256" key="1">
    <source>
        <dbReference type="ARBA" id="ARBA00007637"/>
    </source>
</evidence>
<reference evidence="5 6" key="1">
    <citation type="submission" date="2016-10" db="EMBL/GenBank/DDBJ databases">
        <authorList>
            <person name="de Groot N.N."/>
        </authorList>
    </citation>
    <scope>NUCLEOTIDE SEQUENCE [LARGE SCALE GENOMIC DNA]</scope>
    <source>
        <strain evidence="5 6">DSM 3756</strain>
    </source>
</reference>
<dbReference type="InterPro" id="IPR001509">
    <property type="entry name" value="Epimerase_deHydtase"/>
</dbReference>
<gene>
    <name evidence="5" type="ORF">SAMN05443574_10225</name>
</gene>
<keyword evidence="2" id="KW-0560">Oxidoreductase</keyword>
<name>A0A1H2RR04_HALVA</name>
<dbReference type="RefSeq" id="WP_004515252.1">
    <property type="nucleotide sequence ID" value="NZ_FNOF01000002.1"/>
</dbReference>
<proteinExistence type="inferred from homology"/>
<evidence type="ECO:0000313" key="5">
    <source>
        <dbReference type="EMBL" id="SDW21841.1"/>
    </source>
</evidence>
<dbReference type="SUPFAM" id="SSF51735">
    <property type="entry name" value="NAD(P)-binding Rossmann-fold domains"/>
    <property type="match status" value="1"/>
</dbReference>
<evidence type="ECO:0000313" key="6">
    <source>
        <dbReference type="Proteomes" id="UP000182573"/>
    </source>
</evidence>
<accession>A0A1H2RR04</accession>
<dbReference type="Proteomes" id="UP000182573">
    <property type="component" value="Unassembled WGS sequence"/>
</dbReference>
<dbReference type="EMBL" id="FNOF01000002">
    <property type="protein sequence ID" value="SDW21841.1"/>
    <property type="molecule type" value="Genomic_DNA"/>
</dbReference>
<protein>
    <submittedName>
        <fullName evidence="5">Nucleoside-diphosphate-sugar epimerase</fullName>
    </submittedName>
</protein>
<comment type="similarity">
    <text evidence="1">Belongs to the NAD(P)-dependent epimerase/dehydratase family.</text>
</comment>
<dbReference type="InterPro" id="IPR036291">
    <property type="entry name" value="NAD(P)-bd_dom_sf"/>
</dbReference>
<sequence length="300" mass="32548">MPESVAVTGGNGRVGTHVLEHLDAAGYRTVNLSRGRRDETHSDAYVETDLLDAGDVYEALAKSDPDAVVHLGMIPTPDRAPGHRTYESNVMSSYHVLEAAGELGVDTVALASSFSAIGGGFEPEPITIDYLPVDEDHRLTPSNPYAMGKQALEIAADGFARRSADAPQTITSLRLPWVVDDELARETFVEADRTLAGLRDSAHFHTQRNTLCGYVHATDAVTLVEAAIEASFHGHERLWVSAPDTSAETPSAELAAALYPEADYREQASNHGDPYAALIDTSKAEQLLDWEPIWSWRQLA</sequence>
<dbReference type="AlphaFoldDB" id="A0A1H2RR04"/>
<dbReference type="Pfam" id="PF01370">
    <property type="entry name" value="Epimerase"/>
    <property type="match status" value="1"/>
</dbReference>
<organism evidence="5 6">
    <name type="scientific">Haloarcula vallismortis</name>
    <name type="common">Halobacterium vallismortis</name>
    <dbReference type="NCBI Taxonomy" id="28442"/>
    <lineage>
        <taxon>Archaea</taxon>
        <taxon>Methanobacteriati</taxon>
        <taxon>Methanobacteriota</taxon>
        <taxon>Stenosarchaea group</taxon>
        <taxon>Halobacteria</taxon>
        <taxon>Halobacteriales</taxon>
        <taxon>Haloarculaceae</taxon>
        <taxon>Haloarcula</taxon>
    </lineage>
</organism>
<dbReference type="Gene3D" id="3.40.50.720">
    <property type="entry name" value="NAD(P)-binding Rossmann-like Domain"/>
    <property type="match status" value="1"/>
</dbReference>
<dbReference type="PANTHER" id="PTHR43103:SF5">
    <property type="entry name" value="4-EPIMERASE, PUTATIVE (AFU_ORTHOLOGUE AFUA_7G00360)-RELATED"/>
    <property type="match status" value="1"/>
</dbReference>
<evidence type="ECO:0000259" key="4">
    <source>
        <dbReference type="Pfam" id="PF01370"/>
    </source>
</evidence>
<evidence type="ECO:0000256" key="3">
    <source>
        <dbReference type="ARBA" id="ARBA00023027"/>
    </source>
</evidence>
<dbReference type="STRING" id="28442.SAMN05443574_10225"/>
<evidence type="ECO:0000256" key="2">
    <source>
        <dbReference type="ARBA" id="ARBA00023002"/>
    </source>
</evidence>
<dbReference type="PANTHER" id="PTHR43103">
    <property type="entry name" value="NUCLEOSIDE-DIPHOSPHATE-SUGAR EPIMERASE"/>
    <property type="match status" value="1"/>
</dbReference>
<dbReference type="GO" id="GO:0016491">
    <property type="term" value="F:oxidoreductase activity"/>
    <property type="evidence" value="ECO:0007669"/>
    <property type="project" value="UniProtKB-KW"/>
</dbReference>